<feature type="non-terminal residue" evidence="2">
    <location>
        <position position="795"/>
    </location>
</feature>
<evidence type="ECO:0000313" key="3">
    <source>
        <dbReference type="Proteomes" id="UP000258309"/>
    </source>
</evidence>
<sequence length="795" mass="90707">MALFDSGQEAPTLRDTYQFWIDETRGREVVMFALYRGNLIDSTAELSNERYIPVGEDYFTDIKNNVFVRNLLASIEPGEQQELPIDIVVQFCLQETFREHYNAVDFNLSLAALDFFQLFELRRSTSVNNATQRLRVRNLRNWRNEYTGEAPVGVWFEVMEKQEIVVATLYSRVFIDLRLWTMIYELKKQPFNKIDVLAMLNSLFLPSLREQSQSRVLPEILYRYHQSFYQLMYSVDANGPRVVDEFINRHLRPGTMHDWVETRRSLQRYFEIGLNMIEQAEKVYGIQYFAPHNEESSSIATPSENGYFQPSVENNVCGSVTKTSSEQGYATSSFLHSEVPHHPGSSPNSWDNEHSNIPKTQVPRVSVNIFNEPVYSATTVQRPSKSPQRYNTSAHPSVSGTWGPGKVPPNDLEFLHTPYEEPREPVLKNKSSFGSIIIQQEPADISNMREISRQVVSTPEDVTSVGDLKGDSATLGDGIINDRPALKKKKSFRWLNKDTAGSDQPTYRSISMESSDSKQMLKRKSSLSTFLESLNPLHDRKEEYGTKLYKPISMDDQVKAVKEMESLKDNTLASDTTVTEMTLHSQLAGSGYSRPSQMFMSLKERGEISKDECTEQSFPLELKRATKNIPKKKPSKADLKMARIGDNKLEEARRCQLERAKARIDEKTGFTMPNQDTAEPCLLQSNTKEPSNRPACIRERSDLQSKDKNTMNYVQGQGRQAALAMGYLVRGDISSRQKSGPLTDPGAYSNSEFRSREHGTSRADFQGRNIAPKQTERSESMVRPRKANTPKLFYD</sequence>
<evidence type="ECO:0000256" key="1">
    <source>
        <dbReference type="SAM" id="MobiDB-lite"/>
    </source>
</evidence>
<feature type="region of interest" description="Disordered" evidence="1">
    <location>
        <begin position="378"/>
        <end position="405"/>
    </location>
</feature>
<feature type="compositionally biased region" description="Polar residues" evidence="1">
    <location>
        <begin position="378"/>
        <end position="400"/>
    </location>
</feature>
<protein>
    <submittedName>
        <fullName evidence="2">Uncharacterized protein</fullName>
    </submittedName>
</protein>
<evidence type="ECO:0000313" key="2">
    <source>
        <dbReference type="EMBL" id="RFU33496.1"/>
    </source>
</evidence>
<reference evidence="2 3" key="1">
    <citation type="submission" date="2018-05" db="EMBL/GenBank/DDBJ databases">
        <title>Draft genome sequence of Scytalidium lignicola DSM 105466, a ubiquitous saprotrophic fungus.</title>
        <authorList>
            <person name="Buettner E."/>
            <person name="Gebauer A.M."/>
            <person name="Hofrichter M."/>
            <person name="Liers C."/>
            <person name="Kellner H."/>
        </authorList>
    </citation>
    <scope>NUCLEOTIDE SEQUENCE [LARGE SCALE GENOMIC DNA]</scope>
    <source>
        <strain evidence="2 3">DSM 105466</strain>
    </source>
</reference>
<feature type="region of interest" description="Disordered" evidence="1">
    <location>
        <begin position="335"/>
        <end position="354"/>
    </location>
</feature>
<dbReference type="Proteomes" id="UP000258309">
    <property type="component" value="Unassembled WGS sequence"/>
</dbReference>
<feature type="non-terminal residue" evidence="2">
    <location>
        <position position="1"/>
    </location>
</feature>
<organism evidence="2 3">
    <name type="scientific">Scytalidium lignicola</name>
    <name type="common">Hyphomycete</name>
    <dbReference type="NCBI Taxonomy" id="5539"/>
    <lineage>
        <taxon>Eukaryota</taxon>
        <taxon>Fungi</taxon>
        <taxon>Dikarya</taxon>
        <taxon>Ascomycota</taxon>
        <taxon>Pezizomycotina</taxon>
        <taxon>Leotiomycetes</taxon>
        <taxon>Leotiomycetes incertae sedis</taxon>
        <taxon>Scytalidium</taxon>
    </lineage>
</organism>
<proteinExistence type="predicted"/>
<gene>
    <name evidence="2" type="ORF">B7463_g2893</name>
</gene>
<dbReference type="EMBL" id="NCSJ02000035">
    <property type="protein sequence ID" value="RFU33496.1"/>
    <property type="molecule type" value="Genomic_DNA"/>
</dbReference>
<keyword evidence="3" id="KW-1185">Reference proteome</keyword>
<dbReference type="OrthoDB" id="3533623at2759"/>
<accession>A0A3E2HJB2</accession>
<comment type="caution">
    <text evidence="2">The sequence shown here is derived from an EMBL/GenBank/DDBJ whole genome shotgun (WGS) entry which is preliminary data.</text>
</comment>
<dbReference type="AlphaFoldDB" id="A0A3E2HJB2"/>
<name>A0A3E2HJB2_SCYLI</name>
<feature type="region of interest" description="Disordered" evidence="1">
    <location>
        <begin position="734"/>
        <end position="795"/>
    </location>
</feature>